<organism evidence="1 2">
    <name type="scientific">Dendrobium nobile</name>
    <name type="common">Orchid</name>
    <dbReference type="NCBI Taxonomy" id="94219"/>
    <lineage>
        <taxon>Eukaryota</taxon>
        <taxon>Viridiplantae</taxon>
        <taxon>Streptophyta</taxon>
        <taxon>Embryophyta</taxon>
        <taxon>Tracheophyta</taxon>
        <taxon>Spermatophyta</taxon>
        <taxon>Magnoliopsida</taxon>
        <taxon>Liliopsida</taxon>
        <taxon>Asparagales</taxon>
        <taxon>Orchidaceae</taxon>
        <taxon>Epidendroideae</taxon>
        <taxon>Malaxideae</taxon>
        <taxon>Dendrobiinae</taxon>
        <taxon>Dendrobium</taxon>
    </lineage>
</organism>
<name>A0A8T3AXI5_DENNO</name>
<keyword evidence="2" id="KW-1185">Reference proteome</keyword>
<accession>A0A8T3AXI5</accession>
<dbReference type="OrthoDB" id="204498at2759"/>
<dbReference type="Proteomes" id="UP000829196">
    <property type="component" value="Unassembled WGS sequence"/>
</dbReference>
<protein>
    <submittedName>
        <fullName evidence="1">Uncharacterized protein</fullName>
    </submittedName>
</protein>
<gene>
    <name evidence="1" type="ORF">KFK09_018914</name>
</gene>
<reference evidence="1" key="1">
    <citation type="journal article" date="2022" name="Front. Genet.">
        <title>Chromosome-Scale Assembly of the Dendrobium nobile Genome Provides Insights Into the Molecular Mechanism of the Biosynthesis of the Medicinal Active Ingredient of Dendrobium.</title>
        <authorList>
            <person name="Xu Q."/>
            <person name="Niu S.-C."/>
            <person name="Li K.-L."/>
            <person name="Zheng P.-J."/>
            <person name="Zhang X.-J."/>
            <person name="Jia Y."/>
            <person name="Liu Y."/>
            <person name="Niu Y.-X."/>
            <person name="Yu L.-H."/>
            <person name="Chen D.-F."/>
            <person name="Zhang G.-Q."/>
        </authorList>
    </citation>
    <scope>NUCLEOTIDE SEQUENCE</scope>
    <source>
        <tissue evidence="1">Leaf</tissue>
    </source>
</reference>
<dbReference type="EMBL" id="JAGYWB010000013">
    <property type="protein sequence ID" value="KAI0500698.1"/>
    <property type="molecule type" value="Genomic_DNA"/>
</dbReference>
<evidence type="ECO:0000313" key="1">
    <source>
        <dbReference type="EMBL" id="KAI0500698.1"/>
    </source>
</evidence>
<sequence>MGHSHPTIDFLSTLNVCQKPASKIDEIPSLSTTTYSILRSKFKVMTSSLTSAAKSKDSLTTKLLIRLQELVWLLDHLLFASGLLHKKPLRTTSGLEIFCESSHTLPPPFLTQSRRFPSAGGEIPAIRS</sequence>
<proteinExistence type="predicted"/>
<evidence type="ECO:0000313" key="2">
    <source>
        <dbReference type="Proteomes" id="UP000829196"/>
    </source>
</evidence>
<comment type="caution">
    <text evidence="1">The sequence shown here is derived from an EMBL/GenBank/DDBJ whole genome shotgun (WGS) entry which is preliminary data.</text>
</comment>
<dbReference type="AlphaFoldDB" id="A0A8T3AXI5"/>